<evidence type="ECO:0000256" key="3">
    <source>
        <dbReference type="ARBA" id="ARBA00022692"/>
    </source>
</evidence>
<comment type="subcellular location">
    <subcellularLocation>
        <location evidence="1">Membrane</location>
    </subcellularLocation>
</comment>
<evidence type="ECO:0000256" key="8">
    <source>
        <dbReference type="SAM" id="MobiDB-lite"/>
    </source>
</evidence>
<feature type="region of interest" description="Disordered" evidence="8">
    <location>
        <begin position="61"/>
        <end position="112"/>
    </location>
</feature>
<name>A0ABN7T5E3_OIKDI</name>
<keyword evidence="11" id="KW-1185">Reference proteome</keyword>
<feature type="compositionally biased region" description="Basic and acidic residues" evidence="8">
    <location>
        <begin position="75"/>
        <end position="98"/>
    </location>
</feature>
<keyword evidence="6 9" id="KW-0472">Membrane</keyword>
<reference evidence="10 11" key="1">
    <citation type="submission" date="2021-04" db="EMBL/GenBank/DDBJ databases">
        <authorList>
            <person name="Bliznina A."/>
        </authorList>
    </citation>
    <scope>NUCLEOTIDE SEQUENCE [LARGE SCALE GENOMIC DNA]</scope>
</reference>
<evidence type="ECO:0000256" key="7">
    <source>
        <dbReference type="SAM" id="Coils"/>
    </source>
</evidence>
<gene>
    <name evidence="10" type="ORF">OKIOD_LOCUS15823</name>
</gene>
<sequence length="297" mass="34400">MSHDSEHDKKCYEYYRTKCLKLQEQLNTEQEKANEAVREYCLLIQKSDKAQRVRIQAAYQKQQDTFSKRASHLNKKIDSSRKKMEELSGGRSSSKAENRQVPSPLCAPEPRSLSVLDDRSSILQKEKLSNESLNSAHNEEPTSEDSKLQITDLSEQLAERSKQLETDVFDYTDNQQLEIQQLKNQINEMSEKFEYDNRRIQREFNEKLDNIYECIEKLELGRLRAEKARQEPEAIAGLKDAVIAIFTGVLALIFYILTFLTFLMAPLTKNPLRSTVAIIVLIFAIIFYSRTSWLSST</sequence>
<dbReference type="EMBL" id="OU015567">
    <property type="protein sequence ID" value="CAG5112893.1"/>
    <property type="molecule type" value="Genomic_DNA"/>
</dbReference>
<keyword evidence="4 9" id="KW-1133">Transmembrane helix</keyword>
<evidence type="ECO:0000313" key="10">
    <source>
        <dbReference type="EMBL" id="CAG5112893.1"/>
    </source>
</evidence>
<feature type="compositionally biased region" description="Basic and acidic residues" evidence="8">
    <location>
        <begin position="137"/>
        <end position="147"/>
    </location>
</feature>
<evidence type="ECO:0000256" key="6">
    <source>
        <dbReference type="ARBA" id="ARBA00023136"/>
    </source>
</evidence>
<evidence type="ECO:0000256" key="5">
    <source>
        <dbReference type="ARBA" id="ARBA00023054"/>
    </source>
</evidence>
<evidence type="ECO:0000256" key="9">
    <source>
        <dbReference type="SAM" id="Phobius"/>
    </source>
</evidence>
<proteinExistence type="inferred from homology"/>
<accession>A0ABN7T5E3</accession>
<dbReference type="PANTHER" id="PTHR17613:SF14">
    <property type="entry name" value="DEMENTIN, ISOFORM H"/>
    <property type="match status" value="1"/>
</dbReference>
<dbReference type="InterPro" id="IPR019394">
    <property type="entry name" value="TEX28/TMCC"/>
</dbReference>
<dbReference type="Proteomes" id="UP001158576">
    <property type="component" value="Chromosome 2"/>
</dbReference>
<feature type="coiled-coil region" evidence="7">
    <location>
        <begin position="172"/>
        <end position="199"/>
    </location>
</feature>
<evidence type="ECO:0000256" key="1">
    <source>
        <dbReference type="ARBA" id="ARBA00004370"/>
    </source>
</evidence>
<evidence type="ECO:0000256" key="2">
    <source>
        <dbReference type="ARBA" id="ARBA00008108"/>
    </source>
</evidence>
<dbReference type="Pfam" id="PF10267">
    <property type="entry name" value="Tmemb_cc2"/>
    <property type="match status" value="2"/>
</dbReference>
<keyword evidence="3 9" id="KW-0812">Transmembrane</keyword>
<feature type="region of interest" description="Disordered" evidence="8">
    <location>
        <begin position="126"/>
        <end position="149"/>
    </location>
</feature>
<protein>
    <submittedName>
        <fullName evidence="10">Oidioi.mRNA.OKI2018_I69.chr2.g7058.t1.cds</fullName>
    </submittedName>
</protein>
<organism evidence="10 11">
    <name type="scientific">Oikopleura dioica</name>
    <name type="common">Tunicate</name>
    <dbReference type="NCBI Taxonomy" id="34765"/>
    <lineage>
        <taxon>Eukaryota</taxon>
        <taxon>Metazoa</taxon>
        <taxon>Chordata</taxon>
        <taxon>Tunicata</taxon>
        <taxon>Appendicularia</taxon>
        <taxon>Copelata</taxon>
        <taxon>Oikopleuridae</taxon>
        <taxon>Oikopleura</taxon>
    </lineage>
</organism>
<dbReference type="PANTHER" id="PTHR17613">
    <property type="entry name" value="CEREBRAL PROTEIN-11-RELATED"/>
    <property type="match status" value="1"/>
</dbReference>
<evidence type="ECO:0000256" key="4">
    <source>
        <dbReference type="ARBA" id="ARBA00022989"/>
    </source>
</evidence>
<comment type="similarity">
    <text evidence="2">Belongs to the TEX28 family.</text>
</comment>
<feature type="transmembrane region" description="Helical" evidence="9">
    <location>
        <begin position="241"/>
        <end position="265"/>
    </location>
</feature>
<evidence type="ECO:0000313" key="11">
    <source>
        <dbReference type="Proteomes" id="UP001158576"/>
    </source>
</evidence>
<feature type="transmembrane region" description="Helical" evidence="9">
    <location>
        <begin position="271"/>
        <end position="289"/>
    </location>
</feature>
<keyword evidence="5 7" id="KW-0175">Coiled coil</keyword>